<protein>
    <recommendedName>
        <fullName evidence="2">DUF2314 domain-containing protein</fullName>
    </recommendedName>
</protein>
<evidence type="ECO:0000313" key="4">
    <source>
        <dbReference type="Proteomes" id="UP000318081"/>
    </source>
</evidence>
<feature type="chain" id="PRO_5046522965" description="DUF2314 domain-containing protein" evidence="1">
    <location>
        <begin position="17"/>
        <end position="155"/>
    </location>
</feature>
<dbReference type="EMBL" id="CP036432">
    <property type="protein sequence ID" value="QDV88771.1"/>
    <property type="molecule type" value="Genomic_DNA"/>
</dbReference>
<gene>
    <name evidence="3" type="ORF">TBK1r_78060</name>
</gene>
<accession>A0ABX5Y6Y6</accession>
<keyword evidence="4" id="KW-1185">Reference proteome</keyword>
<sequence>MKLNGLTLLLAMVALAIGCSSSPDTLIEGGYDEAEMAAATERAIAEVDTFIADLESGRSENYAVKAPIEDNGETEHFWLIGVTFANNQFTGTINNEPGMVSNVTMGQQYTLGKTEISDWMFMRDGKMHGNYTLRPLLATMPEAEADQYRSILASP</sequence>
<evidence type="ECO:0000256" key="1">
    <source>
        <dbReference type="SAM" id="SignalP"/>
    </source>
</evidence>
<dbReference type="InterPro" id="IPR018756">
    <property type="entry name" value="DUF2314"/>
</dbReference>
<dbReference type="Proteomes" id="UP000318081">
    <property type="component" value="Chromosome"/>
</dbReference>
<dbReference type="PROSITE" id="PS51257">
    <property type="entry name" value="PROKAR_LIPOPROTEIN"/>
    <property type="match status" value="1"/>
</dbReference>
<evidence type="ECO:0000313" key="3">
    <source>
        <dbReference type="EMBL" id="QDV88771.1"/>
    </source>
</evidence>
<dbReference type="Pfam" id="PF10077">
    <property type="entry name" value="DUF2314"/>
    <property type="match status" value="1"/>
</dbReference>
<evidence type="ECO:0000259" key="2">
    <source>
        <dbReference type="Pfam" id="PF10077"/>
    </source>
</evidence>
<keyword evidence="1" id="KW-0732">Signal</keyword>
<name>A0ABX5Y6Y6_9BACT</name>
<feature type="signal peptide" evidence="1">
    <location>
        <begin position="1"/>
        <end position="16"/>
    </location>
</feature>
<organism evidence="3 4">
    <name type="scientific">Stieleria magnilauensis</name>
    <dbReference type="NCBI Taxonomy" id="2527963"/>
    <lineage>
        <taxon>Bacteria</taxon>
        <taxon>Pseudomonadati</taxon>
        <taxon>Planctomycetota</taxon>
        <taxon>Planctomycetia</taxon>
        <taxon>Pirellulales</taxon>
        <taxon>Pirellulaceae</taxon>
        <taxon>Stieleria</taxon>
    </lineage>
</organism>
<dbReference type="RefSeq" id="WP_145221446.1">
    <property type="nucleotide sequence ID" value="NZ_CP036432.1"/>
</dbReference>
<proteinExistence type="predicted"/>
<reference evidence="3 4" key="1">
    <citation type="submission" date="2019-02" db="EMBL/GenBank/DDBJ databases">
        <title>Deep-cultivation of Planctomycetes and their phenomic and genomic characterization uncovers novel biology.</title>
        <authorList>
            <person name="Wiegand S."/>
            <person name="Jogler M."/>
            <person name="Boedeker C."/>
            <person name="Pinto D."/>
            <person name="Vollmers J."/>
            <person name="Rivas-Marin E."/>
            <person name="Kohn T."/>
            <person name="Peeters S.H."/>
            <person name="Heuer A."/>
            <person name="Rast P."/>
            <person name="Oberbeckmann S."/>
            <person name="Bunk B."/>
            <person name="Jeske O."/>
            <person name="Meyerdierks A."/>
            <person name="Storesund J.E."/>
            <person name="Kallscheuer N."/>
            <person name="Luecker S."/>
            <person name="Lage O.M."/>
            <person name="Pohl T."/>
            <person name="Merkel B.J."/>
            <person name="Hornburger P."/>
            <person name="Mueller R.-W."/>
            <person name="Bruemmer F."/>
            <person name="Labrenz M."/>
            <person name="Spormann A.M."/>
            <person name="Op den Camp H."/>
            <person name="Overmann J."/>
            <person name="Amann R."/>
            <person name="Jetten M.S.M."/>
            <person name="Mascher T."/>
            <person name="Medema M.H."/>
            <person name="Devos D.P."/>
            <person name="Kaster A.-K."/>
            <person name="Ovreas L."/>
            <person name="Rohde M."/>
            <person name="Galperin M.Y."/>
            <person name="Jogler C."/>
        </authorList>
    </citation>
    <scope>NUCLEOTIDE SEQUENCE [LARGE SCALE GENOMIC DNA]</scope>
    <source>
        <strain evidence="3 4">TBK1r</strain>
    </source>
</reference>
<feature type="domain" description="DUF2314" evidence="2">
    <location>
        <begin position="34"/>
        <end position="150"/>
    </location>
</feature>